<evidence type="ECO:0000313" key="3">
    <source>
        <dbReference type="Proteomes" id="UP001217963"/>
    </source>
</evidence>
<evidence type="ECO:0000313" key="2">
    <source>
        <dbReference type="EMBL" id="WEL38833.1"/>
    </source>
</evidence>
<dbReference type="Pfam" id="PF12295">
    <property type="entry name" value="Symplekin_C"/>
    <property type="match status" value="1"/>
</dbReference>
<dbReference type="InterPro" id="IPR022075">
    <property type="entry name" value="Symplekin_C"/>
</dbReference>
<gene>
    <name evidence="2" type="ORF">PFJ87_06g01000</name>
</gene>
<protein>
    <submittedName>
        <fullName evidence="2">Symplekin</fullName>
    </submittedName>
</protein>
<feature type="domain" description="Symplekin C-terminal" evidence="1">
    <location>
        <begin position="434"/>
        <end position="556"/>
    </location>
</feature>
<sequence length="592" mass="68688">MEKIRYHLVERYSEEGLTFLIFYLRNMSPIETVYFFCTALKVLDRDSAVALLAYLRHAHSKGMACPRYAQRSVNYHVHMLNKRIAKKIPSILGRFASEMKLFDFTEVRGRKVGEEVKRELDPFSLLIDLVFETLVKSSNIEIENTIQTYFHEKQEEERPGPVTEAFNLLGRIKEAGAIDVGISRIVRMLDPRDSLDALVFMSKNERYSHSFFMYAYLLNRDVYDAMVDLILESRQYFRVDIVKHLVSLDIEKVLEKITDETVEILGHMVKERRAHVKEIVEMISEGRVNVSRENVLEVFKENYEALGEYASYFKLSDQELIEVSKSNDDALPLALDAVDTQESMNSFVDLLKEKEDSAVINLIKSMGEDQRKEALIQTILRRRVVKGQLRVYLLDNYSDDDRFIYDFLPYLEKSDVYKYIPDYVVDAESLNTFLKVIECSELLIFAHKIPDVSKAIRILDLCFKSPRFSESDFLFTLTTLEKELPLLIVRTLIQTLLKFPNLKNFVVSFLSRLARRNIWKQEEMVEGVVRCFEMVGPAAVDIVMYLDPDAMSKALGKSKGLRSLCREYLRKEASGKRHDSALRSVLSKFGNK</sequence>
<proteinExistence type="predicted"/>
<dbReference type="InterPro" id="IPR021850">
    <property type="entry name" value="Symplekin/Pta1"/>
</dbReference>
<dbReference type="Proteomes" id="UP001217963">
    <property type="component" value="Chromosome VI"/>
</dbReference>
<evidence type="ECO:0000259" key="1">
    <source>
        <dbReference type="Pfam" id="PF12295"/>
    </source>
</evidence>
<dbReference type="PANTHER" id="PTHR15245">
    <property type="entry name" value="SYMPLEKIN-RELATED"/>
    <property type="match status" value="1"/>
</dbReference>
<reference evidence="2 3" key="1">
    <citation type="submission" date="2023-02" db="EMBL/GenBank/DDBJ databases">
        <title>Encephalitozoon hellem ATCC 50451 complete genome.</title>
        <authorList>
            <person name="Mascarenhas dos Santos A.C."/>
            <person name="Julian A.T."/>
            <person name="Pombert J.-F."/>
        </authorList>
    </citation>
    <scope>NUCLEOTIDE SEQUENCE [LARGE SCALE GENOMIC DNA]</scope>
    <source>
        <strain evidence="2 3">ATCC 50451</strain>
    </source>
</reference>
<dbReference type="EMBL" id="CP119067">
    <property type="protein sequence ID" value="WEL38833.1"/>
    <property type="molecule type" value="Genomic_DNA"/>
</dbReference>
<keyword evidence="3" id="KW-1185">Reference proteome</keyword>
<dbReference type="PANTHER" id="PTHR15245:SF20">
    <property type="entry name" value="SYMPLEKIN"/>
    <property type="match status" value="1"/>
</dbReference>
<name>A0ABY8CIY5_ENCHE</name>
<organism evidence="2 3">
    <name type="scientific">Encephalitozoon hellem</name>
    <name type="common">Microsporidian parasite</name>
    <dbReference type="NCBI Taxonomy" id="27973"/>
    <lineage>
        <taxon>Eukaryota</taxon>
        <taxon>Fungi</taxon>
        <taxon>Fungi incertae sedis</taxon>
        <taxon>Microsporidia</taxon>
        <taxon>Unikaryonidae</taxon>
        <taxon>Encephalitozoon</taxon>
    </lineage>
</organism>
<accession>A0ABY8CIY5</accession>